<name>A0A413H2N7_9BACE</name>
<evidence type="ECO:0000259" key="1">
    <source>
        <dbReference type="Pfam" id="PF14289"/>
    </source>
</evidence>
<evidence type="ECO:0000313" key="3">
    <source>
        <dbReference type="Proteomes" id="UP000286075"/>
    </source>
</evidence>
<dbReference type="EMBL" id="QSCF01000024">
    <property type="protein sequence ID" value="RGX77634.1"/>
    <property type="molecule type" value="Genomic_DNA"/>
</dbReference>
<organism evidence="2 3">
    <name type="scientific">Bacteroides stercorirosoris</name>
    <dbReference type="NCBI Taxonomy" id="871324"/>
    <lineage>
        <taxon>Bacteria</taxon>
        <taxon>Pseudomonadati</taxon>
        <taxon>Bacteroidota</taxon>
        <taxon>Bacteroidia</taxon>
        <taxon>Bacteroidales</taxon>
        <taxon>Bacteroidaceae</taxon>
        <taxon>Bacteroides</taxon>
    </lineage>
</organism>
<evidence type="ECO:0000313" key="2">
    <source>
        <dbReference type="EMBL" id="RGX77634.1"/>
    </source>
</evidence>
<proteinExistence type="predicted"/>
<accession>A0A413H2N7</accession>
<dbReference type="AlphaFoldDB" id="A0A413H2N7"/>
<gene>
    <name evidence="2" type="ORF">DXA68_14445</name>
</gene>
<reference evidence="2 3" key="1">
    <citation type="submission" date="2018-08" db="EMBL/GenBank/DDBJ databases">
        <title>A genome reference for cultivated species of the human gut microbiota.</title>
        <authorList>
            <person name="Zou Y."/>
            <person name="Xue W."/>
            <person name="Luo G."/>
        </authorList>
    </citation>
    <scope>NUCLEOTIDE SEQUENCE [LARGE SCALE GENOMIC DNA]</scope>
    <source>
        <strain evidence="2 3">OF03-9BH</strain>
    </source>
</reference>
<dbReference type="OrthoDB" id="1045175at2"/>
<sequence length="210" mass="23852">MNKSFLYLTILLFIINGCHTAEKRTMNIEGIISSAHDGQIMYLVPRPHPTPETVDSTYITNGTFFFSIPADSGIYDLTISRRADAYVQRLLIIAEEGTLHANMGTNSSSSGTPLNNQLQHWKEQMETTAKETTLLSLKINKNKENDIVTTTLKEQWDSICQNFNDSTFYLIKQNMNPLGGYLFITLENIFNEQQINELKKLGIDKWKPAP</sequence>
<protein>
    <submittedName>
        <fullName evidence="2">DUF4369 domain-containing protein</fullName>
    </submittedName>
</protein>
<comment type="caution">
    <text evidence="2">The sequence shown here is derived from an EMBL/GenBank/DDBJ whole genome shotgun (WGS) entry which is preliminary data.</text>
</comment>
<dbReference type="Pfam" id="PF14289">
    <property type="entry name" value="DUF4369"/>
    <property type="match status" value="1"/>
</dbReference>
<feature type="domain" description="DUF4369" evidence="1">
    <location>
        <begin position="27"/>
        <end position="117"/>
    </location>
</feature>
<dbReference type="Proteomes" id="UP000286075">
    <property type="component" value="Unassembled WGS sequence"/>
</dbReference>
<dbReference type="InterPro" id="IPR025380">
    <property type="entry name" value="DUF4369"/>
</dbReference>